<dbReference type="InterPro" id="IPR029058">
    <property type="entry name" value="AB_hydrolase_fold"/>
</dbReference>
<accession>A0A1Y2I6V6</accession>
<reference evidence="2 3" key="1">
    <citation type="journal article" date="2015" name="Biotechnol. Biofuels">
        <title>Enhanced degradation of softwood versus hardwood by the white-rot fungus Pycnoporus coccineus.</title>
        <authorList>
            <person name="Couturier M."/>
            <person name="Navarro D."/>
            <person name="Chevret D."/>
            <person name="Henrissat B."/>
            <person name="Piumi F."/>
            <person name="Ruiz-Duenas F.J."/>
            <person name="Martinez A.T."/>
            <person name="Grigoriev I.V."/>
            <person name="Riley R."/>
            <person name="Lipzen A."/>
            <person name="Berrin J.G."/>
            <person name="Master E.R."/>
            <person name="Rosso M.N."/>
        </authorList>
    </citation>
    <scope>NUCLEOTIDE SEQUENCE [LARGE SCALE GENOMIC DNA]</scope>
    <source>
        <strain evidence="2 3">BRFM310</strain>
    </source>
</reference>
<dbReference type="InterPro" id="IPR000383">
    <property type="entry name" value="Xaa-Pro-like_dom"/>
</dbReference>
<proteinExistence type="predicted"/>
<evidence type="ECO:0000313" key="3">
    <source>
        <dbReference type="Proteomes" id="UP000193067"/>
    </source>
</evidence>
<dbReference type="PANTHER" id="PTHR42103:SF2">
    <property type="entry name" value="AB HYDROLASE-1 DOMAIN-CONTAINING PROTEIN"/>
    <property type="match status" value="1"/>
</dbReference>
<dbReference type="OrthoDB" id="10260961at2759"/>
<feature type="domain" description="Xaa-Pro dipeptidyl-peptidase-like" evidence="1">
    <location>
        <begin position="20"/>
        <end position="133"/>
    </location>
</feature>
<dbReference type="GO" id="GO:0016787">
    <property type="term" value="F:hydrolase activity"/>
    <property type="evidence" value="ECO:0007669"/>
    <property type="project" value="UniProtKB-KW"/>
</dbReference>
<dbReference type="Gene3D" id="3.40.50.1820">
    <property type="entry name" value="alpha/beta hydrolase"/>
    <property type="match status" value="1"/>
</dbReference>
<gene>
    <name evidence="2" type="ORF">PYCCODRAFT_1378294</name>
</gene>
<keyword evidence="3" id="KW-1185">Reference proteome</keyword>
<dbReference type="SUPFAM" id="SSF53474">
    <property type="entry name" value="alpha/beta-Hydrolases"/>
    <property type="match status" value="1"/>
</dbReference>
<dbReference type="PANTHER" id="PTHR42103">
    <property type="entry name" value="ALPHA/BETA-HYDROLASES SUPERFAMILY PROTEIN"/>
    <property type="match status" value="1"/>
</dbReference>
<keyword evidence="2" id="KW-0378">Hydrolase</keyword>
<dbReference type="STRING" id="1353009.A0A1Y2I6V6"/>
<dbReference type="EMBL" id="KZ084163">
    <property type="protein sequence ID" value="OSC96894.1"/>
    <property type="molecule type" value="Genomic_DNA"/>
</dbReference>
<protein>
    <submittedName>
        <fullName evidence="2">Alpha/beta-hydrolase</fullName>
    </submittedName>
</protein>
<dbReference type="AlphaFoldDB" id="A0A1Y2I6V6"/>
<evidence type="ECO:0000313" key="2">
    <source>
        <dbReference type="EMBL" id="OSC96894.1"/>
    </source>
</evidence>
<sequence>MGSRRISVRMHRDIVTLPSGTSLEYVLFRPAQQDDAPEGNNKLAVCLHPWSWLGGRMTDPVLDIVAEPLLERGYQVLRYNSRGVGKSKGWPSLTGSKEVEDLQELVEWARSSRPNLSKLVILGYSHGSLIASMHPVLPDVDTAHMLLSYPLGPRQWLTAFHSHRYATTLKDLVCNSRSHVLIIYGDQDDFTSVESYDSWANVLRGCRAEKEQMAAEPGELKIVKITGASHFWREQQAVERLNDLIKSWVP</sequence>
<name>A0A1Y2I6V6_TRAC3</name>
<dbReference type="Pfam" id="PF02129">
    <property type="entry name" value="Peptidase_S15"/>
    <property type="match status" value="1"/>
</dbReference>
<dbReference type="Proteomes" id="UP000193067">
    <property type="component" value="Unassembled WGS sequence"/>
</dbReference>
<organism evidence="2 3">
    <name type="scientific">Trametes coccinea (strain BRFM310)</name>
    <name type="common">Pycnoporus coccineus</name>
    <dbReference type="NCBI Taxonomy" id="1353009"/>
    <lineage>
        <taxon>Eukaryota</taxon>
        <taxon>Fungi</taxon>
        <taxon>Dikarya</taxon>
        <taxon>Basidiomycota</taxon>
        <taxon>Agaricomycotina</taxon>
        <taxon>Agaricomycetes</taxon>
        <taxon>Polyporales</taxon>
        <taxon>Polyporaceae</taxon>
        <taxon>Trametes</taxon>
    </lineage>
</organism>
<evidence type="ECO:0000259" key="1">
    <source>
        <dbReference type="Pfam" id="PF02129"/>
    </source>
</evidence>